<feature type="compositionally biased region" description="Low complexity" evidence="2">
    <location>
        <begin position="105"/>
        <end position="154"/>
    </location>
</feature>
<reference evidence="5" key="1">
    <citation type="submission" date="2022-11" db="EMBL/GenBank/DDBJ databases">
        <authorList>
            <person name="Petersen C."/>
        </authorList>
    </citation>
    <scope>NUCLEOTIDE SEQUENCE</scope>
    <source>
        <strain evidence="5">IBT 34128</strain>
    </source>
</reference>
<evidence type="ECO:0000256" key="1">
    <source>
        <dbReference type="ARBA" id="ARBA00022729"/>
    </source>
</evidence>
<name>A0A9W9KGE4_9EURO</name>
<evidence type="ECO:0000256" key="3">
    <source>
        <dbReference type="SAM" id="SignalP"/>
    </source>
</evidence>
<evidence type="ECO:0000313" key="6">
    <source>
        <dbReference type="Proteomes" id="UP001141434"/>
    </source>
</evidence>
<accession>A0A9W9KGE4</accession>
<gene>
    <name evidence="5" type="ORF">NUU61_002198</name>
</gene>
<feature type="compositionally biased region" description="Polar residues" evidence="2">
    <location>
        <begin position="70"/>
        <end position="89"/>
    </location>
</feature>
<dbReference type="PANTHER" id="PTHR31836:SF21">
    <property type="entry name" value="EXPANSIN-LIKE PROTEIN 7"/>
    <property type="match status" value="1"/>
</dbReference>
<proteinExistence type="predicted"/>
<keyword evidence="1 3" id="KW-0732">Signal</keyword>
<dbReference type="SUPFAM" id="SSF50685">
    <property type="entry name" value="Barwin-like endoglucanases"/>
    <property type="match status" value="1"/>
</dbReference>
<dbReference type="InterPro" id="IPR036749">
    <property type="entry name" value="Expansin_CBD_sf"/>
</dbReference>
<dbReference type="PANTHER" id="PTHR31836">
    <property type="match status" value="1"/>
</dbReference>
<dbReference type="GeneID" id="81391948"/>
<evidence type="ECO:0000256" key="2">
    <source>
        <dbReference type="SAM" id="MobiDB-lite"/>
    </source>
</evidence>
<protein>
    <recommendedName>
        <fullName evidence="4">Expansin-like EG45 domain-containing protein</fullName>
    </recommendedName>
</protein>
<comment type="caution">
    <text evidence="5">The sequence shown here is derived from an EMBL/GenBank/DDBJ whole genome shotgun (WGS) entry which is preliminary data.</text>
</comment>
<dbReference type="PROSITE" id="PS50842">
    <property type="entry name" value="EXPANSIN_EG45"/>
    <property type="match status" value="1"/>
</dbReference>
<dbReference type="Gene3D" id="2.40.40.10">
    <property type="entry name" value="RlpA-like domain"/>
    <property type="match status" value="1"/>
</dbReference>
<dbReference type="OrthoDB" id="406505at2759"/>
<evidence type="ECO:0000259" key="4">
    <source>
        <dbReference type="PROSITE" id="PS50842"/>
    </source>
</evidence>
<feature type="signal peptide" evidence="3">
    <location>
        <begin position="1"/>
        <end position="22"/>
    </location>
</feature>
<feature type="domain" description="Expansin-like EG45" evidence="4">
    <location>
        <begin position="170"/>
        <end position="262"/>
    </location>
</feature>
<dbReference type="RefSeq" id="XP_056513847.1">
    <property type="nucleotide sequence ID" value="XM_056652780.1"/>
</dbReference>
<dbReference type="InterPro" id="IPR007112">
    <property type="entry name" value="Expansin/allergen_DPBB_dom"/>
</dbReference>
<keyword evidence="6" id="KW-1185">Reference proteome</keyword>
<feature type="region of interest" description="Disordered" evidence="2">
    <location>
        <begin position="70"/>
        <end position="158"/>
    </location>
</feature>
<dbReference type="Proteomes" id="UP001141434">
    <property type="component" value="Unassembled WGS sequence"/>
</dbReference>
<dbReference type="EMBL" id="JAPMSZ010000004">
    <property type="protein sequence ID" value="KAJ5104851.1"/>
    <property type="molecule type" value="Genomic_DNA"/>
</dbReference>
<dbReference type="InterPro" id="IPR049818">
    <property type="entry name" value="Expansin_EXLX1-like"/>
</dbReference>
<dbReference type="Gene3D" id="2.60.40.760">
    <property type="entry name" value="Expansin, cellulose-binding-like domain"/>
    <property type="match status" value="1"/>
</dbReference>
<dbReference type="InterPro" id="IPR036908">
    <property type="entry name" value="RlpA-like_sf"/>
</dbReference>
<reference evidence="5" key="2">
    <citation type="journal article" date="2023" name="IMA Fungus">
        <title>Comparative genomic study of the Penicillium genus elucidates a diverse pangenome and 15 lateral gene transfer events.</title>
        <authorList>
            <person name="Petersen C."/>
            <person name="Sorensen T."/>
            <person name="Nielsen M.R."/>
            <person name="Sondergaard T.E."/>
            <person name="Sorensen J.L."/>
            <person name="Fitzpatrick D.A."/>
            <person name="Frisvad J.C."/>
            <person name="Nielsen K.L."/>
        </authorList>
    </citation>
    <scope>NUCLEOTIDE SEQUENCE</scope>
    <source>
        <strain evidence="5">IBT 34128</strain>
    </source>
</reference>
<evidence type="ECO:0000313" key="5">
    <source>
        <dbReference type="EMBL" id="KAJ5104851.1"/>
    </source>
</evidence>
<dbReference type="NCBIfam" id="NF041144">
    <property type="entry name" value="expansin_EXLX1"/>
    <property type="match status" value="1"/>
</dbReference>
<sequence length="339" mass="34812">MKYHRLASLGAALLGAAANVSASPLVVQEDAGQCPRGYTMSIKTIIVYPTTSATPSLSFATPSSSVVAVETKTPSPSTDNVIASVSSTPAPELPVPESTQPAVQTSSSSTESTVAVTVAPTTTSTSEETSTSTSTSTAEVVSNSSSSSSSSGSSGHNSGEATYYGGNISGGTCSFSGYTLPSSMFGAALSADRWDDAASCGACVSITGPIGNSIKAMVVDQCPSCQSNHLDLFENAFTELSALASGVIDVKWSYVSCDLDGPLTLKNKDGTSEYWFSMQVVNANEPVTTSRTYYNFFEKKSGFGTDTVDVRVTGKSGKSVVVKSVGCGSETEVKADSNF</sequence>
<dbReference type="CDD" id="cd22271">
    <property type="entry name" value="DPBB_EXP_N-like"/>
    <property type="match status" value="1"/>
</dbReference>
<organism evidence="5 6">
    <name type="scientific">Penicillium alfredii</name>
    <dbReference type="NCBI Taxonomy" id="1506179"/>
    <lineage>
        <taxon>Eukaryota</taxon>
        <taxon>Fungi</taxon>
        <taxon>Dikarya</taxon>
        <taxon>Ascomycota</taxon>
        <taxon>Pezizomycotina</taxon>
        <taxon>Eurotiomycetes</taxon>
        <taxon>Eurotiomycetidae</taxon>
        <taxon>Eurotiales</taxon>
        <taxon>Aspergillaceae</taxon>
        <taxon>Penicillium</taxon>
    </lineage>
</organism>
<feature type="chain" id="PRO_5040959638" description="Expansin-like EG45 domain-containing protein" evidence="3">
    <location>
        <begin position="23"/>
        <end position="339"/>
    </location>
</feature>
<dbReference type="InterPro" id="IPR051477">
    <property type="entry name" value="Expansin_CellWall"/>
</dbReference>
<dbReference type="AlphaFoldDB" id="A0A9W9KGE4"/>